<dbReference type="AlphaFoldDB" id="A0A0F9THJ5"/>
<name>A0A0F9THJ5_9ZZZZ</name>
<protein>
    <submittedName>
        <fullName evidence="1">Uncharacterized protein</fullName>
    </submittedName>
</protein>
<proteinExistence type="predicted"/>
<reference evidence="1" key="1">
    <citation type="journal article" date="2015" name="Nature">
        <title>Complex archaea that bridge the gap between prokaryotes and eukaryotes.</title>
        <authorList>
            <person name="Spang A."/>
            <person name="Saw J.H."/>
            <person name="Jorgensen S.L."/>
            <person name="Zaremba-Niedzwiedzka K."/>
            <person name="Martijn J."/>
            <person name="Lind A.E."/>
            <person name="van Eijk R."/>
            <person name="Schleper C."/>
            <person name="Guy L."/>
            <person name="Ettema T.J."/>
        </authorList>
    </citation>
    <scope>NUCLEOTIDE SEQUENCE</scope>
</reference>
<dbReference type="EMBL" id="LAZR01000328">
    <property type="protein sequence ID" value="KKN74362.1"/>
    <property type="molecule type" value="Genomic_DNA"/>
</dbReference>
<evidence type="ECO:0000313" key="1">
    <source>
        <dbReference type="EMBL" id="KKN74362.1"/>
    </source>
</evidence>
<comment type="caution">
    <text evidence="1">The sequence shown here is derived from an EMBL/GenBank/DDBJ whole genome shotgun (WGS) entry which is preliminary data.</text>
</comment>
<organism evidence="1">
    <name type="scientific">marine sediment metagenome</name>
    <dbReference type="NCBI Taxonomy" id="412755"/>
    <lineage>
        <taxon>unclassified sequences</taxon>
        <taxon>metagenomes</taxon>
        <taxon>ecological metagenomes</taxon>
    </lineage>
</organism>
<gene>
    <name evidence="1" type="ORF">LCGC14_0391630</name>
</gene>
<sequence>MQPGRVLENLYVLMGPWLDVVPSYAFRYQLSDGVDGYWPATDWPERWGHHEPLERCDQDLARAHDVIPGTSIVLGDETI</sequence>
<accession>A0A0F9THJ5</accession>